<dbReference type="AlphaFoldDB" id="A0AAD5XRP0"/>
<feature type="non-terminal residue" evidence="1">
    <location>
        <position position="114"/>
    </location>
</feature>
<dbReference type="EMBL" id="JADGJW010002223">
    <property type="protein sequence ID" value="KAJ3198948.1"/>
    <property type="molecule type" value="Genomic_DNA"/>
</dbReference>
<sequence length="114" mass="12285">FVYGFGEGISDFFNKPVKGGKEDGVYGFTRGFAIGTTSLITKPLGGTCDLIYQSGLGSYKTAKKLMKKKSETLKKSSSQGSLLNTLSDDEAADILIAFDDHLNNNFLFVKAVEA</sequence>
<reference evidence="1" key="1">
    <citation type="submission" date="2020-05" db="EMBL/GenBank/DDBJ databases">
        <title>Phylogenomic resolution of chytrid fungi.</title>
        <authorList>
            <person name="Stajich J.E."/>
            <person name="Amses K."/>
            <person name="Simmons R."/>
            <person name="Seto K."/>
            <person name="Myers J."/>
            <person name="Bonds A."/>
            <person name="Quandt C.A."/>
            <person name="Barry K."/>
            <person name="Liu P."/>
            <person name="Grigoriev I."/>
            <person name="Longcore J.E."/>
            <person name="James T.Y."/>
        </authorList>
    </citation>
    <scope>NUCLEOTIDE SEQUENCE</scope>
    <source>
        <strain evidence="1">JEL0476</strain>
    </source>
</reference>
<name>A0AAD5XRP0_9FUNG</name>
<accession>A0AAD5XRP0</accession>
<organism evidence="1 2">
    <name type="scientific">Clydaea vesicula</name>
    <dbReference type="NCBI Taxonomy" id="447962"/>
    <lineage>
        <taxon>Eukaryota</taxon>
        <taxon>Fungi</taxon>
        <taxon>Fungi incertae sedis</taxon>
        <taxon>Chytridiomycota</taxon>
        <taxon>Chytridiomycota incertae sedis</taxon>
        <taxon>Chytridiomycetes</taxon>
        <taxon>Lobulomycetales</taxon>
        <taxon>Lobulomycetaceae</taxon>
        <taxon>Clydaea</taxon>
    </lineage>
</organism>
<keyword evidence="2" id="KW-1185">Reference proteome</keyword>
<evidence type="ECO:0000313" key="1">
    <source>
        <dbReference type="EMBL" id="KAJ3198948.1"/>
    </source>
</evidence>
<proteinExistence type="predicted"/>
<evidence type="ECO:0000313" key="2">
    <source>
        <dbReference type="Proteomes" id="UP001211065"/>
    </source>
</evidence>
<gene>
    <name evidence="1" type="ORF">HK099_003393</name>
</gene>
<protein>
    <submittedName>
        <fullName evidence="1">Uncharacterized protein</fullName>
    </submittedName>
</protein>
<dbReference type="Proteomes" id="UP001211065">
    <property type="component" value="Unassembled WGS sequence"/>
</dbReference>
<comment type="caution">
    <text evidence="1">The sequence shown here is derived from an EMBL/GenBank/DDBJ whole genome shotgun (WGS) entry which is preliminary data.</text>
</comment>